<feature type="compositionally biased region" description="Polar residues" evidence="3">
    <location>
        <begin position="460"/>
        <end position="469"/>
    </location>
</feature>
<dbReference type="SUPFAM" id="SSF46785">
    <property type="entry name" value="Winged helix' DNA-binding domain"/>
    <property type="match status" value="1"/>
</dbReference>
<dbReference type="Proteomes" id="UP000198287">
    <property type="component" value="Unassembled WGS sequence"/>
</dbReference>
<dbReference type="OrthoDB" id="268763at2759"/>
<dbReference type="Pfam" id="PF18098">
    <property type="entry name" value="RPN5_C"/>
    <property type="match status" value="1"/>
</dbReference>
<evidence type="ECO:0000313" key="6">
    <source>
        <dbReference type="Proteomes" id="UP000198287"/>
    </source>
</evidence>
<reference evidence="5 6" key="1">
    <citation type="submission" date="2015-12" db="EMBL/GenBank/DDBJ databases">
        <title>The genome of Folsomia candida.</title>
        <authorList>
            <person name="Faddeeva A."/>
            <person name="Derks M.F."/>
            <person name="Anvar Y."/>
            <person name="Smit S."/>
            <person name="Van Straalen N."/>
            <person name="Roelofs D."/>
        </authorList>
    </citation>
    <scope>NUCLEOTIDE SEQUENCE [LARGE SCALE GENOMIC DNA]</scope>
    <source>
        <strain evidence="5 6">VU population</strain>
        <tissue evidence="5">Whole body</tissue>
    </source>
</reference>
<dbReference type="FunFam" id="1.10.10.10:FF:000070">
    <property type="entry name" value="26S proteasome non-ATPase regulatory subunit 12"/>
    <property type="match status" value="1"/>
</dbReference>
<evidence type="ECO:0000313" key="5">
    <source>
        <dbReference type="EMBL" id="OXA51439.1"/>
    </source>
</evidence>
<evidence type="ECO:0000256" key="3">
    <source>
        <dbReference type="SAM" id="MobiDB-lite"/>
    </source>
</evidence>
<gene>
    <name evidence="5" type="ORF">Fcan01_13587</name>
</gene>
<dbReference type="InterPro" id="IPR040134">
    <property type="entry name" value="PSMD12/CSN4"/>
</dbReference>
<dbReference type="Gene3D" id="1.10.10.10">
    <property type="entry name" value="Winged helix-like DNA-binding domain superfamily/Winged helix DNA-binding domain"/>
    <property type="match status" value="1"/>
</dbReference>
<dbReference type="InterPro" id="IPR000717">
    <property type="entry name" value="PCI_dom"/>
</dbReference>
<protein>
    <recommendedName>
        <fullName evidence="4">PCI domain-containing protein</fullName>
    </recommendedName>
</protein>
<dbReference type="SMART" id="SM00088">
    <property type="entry name" value="PINT"/>
    <property type="match status" value="1"/>
</dbReference>
<evidence type="ECO:0000256" key="2">
    <source>
        <dbReference type="ARBA" id="ARBA00022942"/>
    </source>
</evidence>
<dbReference type="InterPro" id="IPR040896">
    <property type="entry name" value="RPN5_C"/>
</dbReference>
<dbReference type="GO" id="GO:0005737">
    <property type="term" value="C:cytoplasm"/>
    <property type="evidence" value="ECO:0007669"/>
    <property type="project" value="TreeGrafter"/>
</dbReference>
<dbReference type="STRING" id="158441.A0A226E1X1"/>
<dbReference type="Pfam" id="PF22241">
    <property type="entry name" value="PSMD12-CSN4_N"/>
    <property type="match status" value="1"/>
</dbReference>
<dbReference type="Pfam" id="PF01399">
    <property type="entry name" value="PCI"/>
    <property type="match status" value="1"/>
</dbReference>
<accession>A0A226E1X1</accession>
<evidence type="ECO:0000256" key="1">
    <source>
        <dbReference type="ARBA" id="ARBA00006397"/>
    </source>
</evidence>
<dbReference type="PANTHER" id="PTHR10855:SF1">
    <property type="entry name" value="26S PROTEASOME NON-ATPASE REGULATORY SUBUNIT 12"/>
    <property type="match status" value="1"/>
</dbReference>
<dbReference type="InterPro" id="IPR036388">
    <property type="entry name" value="WH-like_DNA-bd_sf"/>
</dbReference>
<evidence type="ECO:0000259" key="4">
    <source>
        <dbReference type="PROSITE" id="PS50250"/>
    </source>
</evidence>
<dbReference type="PANTHER" id="PTHR10855">
    <property type="entry name" value="26S PROTEASOME NON-ATPASE REGULATORY SUBUNIT 12/COP9 SIGNALOSOME COMPLEX SUBUNIT 4"/>
    <property type="match status" value="1"/>
</dbReference>
<feature type="domain" description="PCI" evidence="4">
    <location>
        <begin position="241"/>
        <end position="419"/>
    </location>
</feature>
<feature type="region of interest" description="Disordered" evidence="3">
    <location>
        <begin position="455"/>
        <end position="482"/>
    </location>
</feature>
<proteinExistence type="inferred from homology"/>
<dbReference type="PROSITE" id="PS50250">
    <property type="entry name" value="PCI"/>
    <property type="match status" value="1"/>
</dbReference>
<dbReference type="InterPro" id="IPR036390">
    <property type="entry name" value="WH_DNA-bd_sf"/>
</dbReference>
<comment type="similarity">
    <text evidence="1">Belongs to the proteasome subunit p55 family.</text>
</comment>
<name>A0A226E1X1_FOLCA</name>
<dbReference type="GO" id="GO:0008541">
    <property type="term" value="C:proteasome regulatory particle, lid subcomplex"/>
    <property type="evidence" value="ECO:0007669"/>
    <property type="project" value="TreeGrafter"/>
</dbReference>
<dbReference type="OMA" id="AENEMFK"/>
<keyword evidence="2" id="KW-0647">Proteasome</keyword>
<comment type="caution">
    <text evidence="5">The sequence shown here is derived from an EMBL/GenBank/DDBJ whole genome shotgun (WGS) entry which is preliminary data.</text>
</comment>
<dbReference type="AlphaFoldDB" id="A0A226E1X1"/>
<dbReference type="GO" id="GO:0005634">
    <property type="term" value="C:nucleus"/>
    <property type="evidence" value="ECO:0007669"/>
    <property type="project" value="UniProtKB-ARBA"/>
</dbReference>
<dbReference type="InterPro" id="IPR054559">
    <property type="entry name" value="PSMD12-CSN4-like_N"/>
</dbReference>
<sequence>MDINSSTLAPAADTETVKMEHDFSEECNVKIPESEKLAREGNLTKAIDELVALEKQTRTNGDMISTGRILVAIVKFCYEAKNWTALNENINLFAKRRGQLKGAVVKMVQEAQTYIDQLPKKEQYELIDALRGVTEGKIYVEVERARLTYKLAKMREEEGDIALAGTILQELQVETYGSMERREKVELILEQMRYCLAKNDYIRTQIISKKINVKFFEDESTHDLKLKFYNSMVEMDQHEGNYLNICRHFRAILTTPRVQKVESEKKNYTQCAVLYLLLSPYGNEQSDLLHRMLEDKSLEQLPTYKTLLELFKNQELINWKDLCEMYETELKTGTGATAVFDESEFGVKRWKTFKDRVVEHNIRIMAKYYTRVSLSRMSELLDLSKEEVETCLCRMIVGTTVVGRIDRPSGIVSFLSSKDPSESLNDWAHNLSKLMSLISRTTHLINKEEMVHKHLLGGNKPSTSKTSVAPPTVEPTAMEVDN</sequence>
<dbReference type="EMBL" id="LNIX01000007">
    <property type="protein sequence ID" value="OXA51439.1"/>
    <property type="molecule type" value="Genomic_DNA"/>
</dbReference>
<keyword evidence="6" id="KW-1185">Reference proteome</keyword>
<organism evidence="5 6">
    <name type="scientific">Folsomia candida</name>
    <name type="common">Springtail</name>
    <dbReference type="NCBI Taxonomy" id="158441"/>
    <lineage>
        <taxon>Eukaryota</taxon>
        <taxon>Metazoa</taxon>
        <taxon>Ecdysozoa</taxon>
        <taxon>Arthropoda</taxon>
        <taxon>Hexapoda</taxon>
        <taxon>Collembola</taxon>
        <taxon>Entomobryomorpha</taxon>
        <taxon>Isotomoidea</taxon>
        <taxon>Isotomidae</taxon>
        <taxon>Proisotominae</taxon>
        <taxon>Folsomia</taxon>
    </lineage>
</organism>